<dbReference type="PROSITE" id="PS51733">
    <property type="entry name" value="BPL_LPL_CATALYTIC"/>
    <property type="match status" value="1"/>
</dbReference>
<dbReference type="PANTHER" id="PTHR43679:SF2">
    <property type="entry name" value="OCTANOYL-[GCVH]:PROTEIN N-OCTANOYLTRANSFERASE"/>
    <property type="match status" value="1"/>
</dbReference>
<reference evidence="2 3" key="1">
    <citation type="submission" date="2019-08" db="EMBL/GenBank/DDBJ databases">
        <authorList>
            <person name="Vazquez-Campos X."/>
        </authorList>
    </citation>
    <scope>NUCLEOTIDE SEQUENCE [LARGE SCALE GENOMIC DNA]</scope>
    <source>
        <strain evidence="2">LFW-283_2</strain>
    </source>
</reference>
<dbReference type="CDD" id="cd16443">
    <property type="entry name" value="LplA"/>
    <property type="match status" value="1"/>
</dbReference>
<name>A0A5E4LKI2_9ARCH</name>
<accession>A0A5E4LKI2</accession>
<evidence type="ECO:0000313" key="3">
    <source>
        <dbReference type="Proteomes" id="UP000789941"/>
    </source>
</evidence>
<dbReference type="SUPFAM" id="SSF55681">
    <property type="entry name" value="Class II aaRS and biotin synthetases"/>
    <property type="match status" value="1"/>
</dbReference>
<dbReference type="EMBL" id="CABMJJ010000001">
    <property type="protein sequence ID" value="VVC02564.1"/>
    <property type="molecule type" value="Genomic_DNA"/>
</dbReference>
<comment type="caution">
    <text evidence="2">The sequence shown here is derived from an EMBL/GenBank/DDBJ whole genome shotgun (WGS) entry which is preliminary data.</text>
</comment>
<dbReference type="Gene3D" id="3.30.930.10">
    <property type="entry name" value="Bira Bifunctional Protein, Domain 2"/>
    <property type="match status" value="1"/>
</dbReference>
<dbReference type="InterPro" id="IPR045864">
    <property type="entry name" value="aa-tRNA-synth_II/BPL/LPL"/>
</dbReference>
<dbReference type="InterPro" id="IPR050664">
    <property type="entry name" value="Octanoyltrans_LipM/LipL"/>
</dbReference>
<proteinExistence type="predicted"/>
<dbReference type="EC" id="6.3.1.20" evidence="2"/>
<dbReference type="Pfam" id="PF21948">
    <property type="entry name" value="LplA-B_cat"/>
    <property type="match status" value="1"/>
</dbReference>
<dbReference type="InterPro" id="IPR004143">
    <property type="entry name" value="BPL_LPL_catalytic"/>
</dbReference>
<dbReference type="GO" id="GO:0016979">
    <property type="term" value="F:lipoate-protein ligase activity"/>
    <property type="evidence" value="ECO:0007669"/>
    <property type="project" value="UniProtKB-EC"/>
</dbReference>
<feature type="domain" description="BPL/LPL catalytic" evidence="1">
    <location>
        <begin position="30"/>
        <end position="220"/>
    </location>
</feature>
<protein>
    <submittedName>
        <fullName evidence="2">Lipoate-protein ligase A subunit 1</fullName>
        <ecNumber evidence="2">6.3.1.20</ecNumber>
    </submittedName>
</protein>
<gene>
    <name evidence="2" type="primary">lplA</name>
    <name evidence="2" type="ORF">LFW2832_00078</name>
</gene>
<evidence type="ECO:0000313" key="2">
    <source>
        <dbReference type="EMBL" id="VVC02564.1"/>
    </source>
</evidence>
<dbReference type="Proteomes" id="UP000789941">
    <property type="component" value="Unassembled WGS sequence"/>
</dbReference>
<organism evidence="2 3">
    <name type="scientific">Candidatus Bilamarchaeum dharawalense</name>
    <dbReference type="NCBI Taxonomy" id="2885759"/>
    <lineage>
        <taxon>Archaea</taxon>
        <taxon>Candidatus Micrarchaeota</taxon>
        <taxon>Candidatus Micrarchaeia</taxon>
        <taxon>Candidatus Anstonellales</taxon>
        <taxon>Candidatus Bilamarchaeaceae</taxon>
        <taxon>Candidatus Bilamarchaeum</taxon>
    </lineage>
</organism>
<sequence length="248" mass="27733">MTKWRVLSYQEFDAFTNMAIDEAIGESVSGGGSPTIRFYGWKPSAISIGYFQAIRDEVNLANCEAAGVNVVRRRTGGGAVYHDQVGEITYSVTGKVNLFPEGIVDSYKVICSWIIDSLALLDIKAEFKPINDLISNGKKISGNAQTRRNGVLLQHGTILYSVDVDRMFSLLNVPDEKIKDKLIANVKERVTSVTAQRPVSKDELYKALFDGFTKNKDFESGKLTDTEVIRAKELAQVRYVSKDWNFMR</sequence>
<evidence type="ECO:0000259" key="1">
    <source>
        <dbReference type="PROSITE" id="PS51733"/>
    </source>
</evidence>
<keyword evidence="2" id="KW-0436">Ligase</keyword>
<dbReference type="PANTHER" id="PTHR43679">
    <property type="entry name" value="OCTANOYLTRANSFERASE LIPM-RELATED"/>
    <property type="match status" value="1"/>
</dbReference>
<dbReference type="AlphaFoldDB" id="A0A5E4LKI2"/>